<feature type="transmembrane region" description="Helical" evidence="5">
    <location>
        <begin position="335"/>
        <end position="352"/>
    </location>
</feature>
<evidence type="ECO:0000259" key="6">
    <source>
        <dbReference type="PROSITE" id="PS50801"/>
    </source>
</evidence>
<evidence type="ECO:0000313" key="8">
    <source>
        <dbReference type="Proteomes" id="UP000249341"/>
    </source>
</evidence>
<dbReference type="InterPro" id="IPR036513">
    <property type="entry name" value="STAS_dom_sf"/>
</dbReference>
<comment type="caution">
    <text evidence="7">The sequence shown here is derived from an EMBL/GenBank/DDBJ whole genome shotgun (WGS) entry which is preliminary data.</text>
</comment>
<feature type="domain" description="STAS" evidence="6">
    <location>
        <begin position="445"/>
        <end position="560"/>
    </location>
</feature>
<evidence type="ECO:0000256" key="3">
    <source>
        <dbReference type="ARBA" id="ARBA00022989"/>
    </source>
</evidence>
<evidence type="ECO:0000256" key="2">
    <source>
        <dbReference type="ARBA" id="ARBA00022692"/>
    </source>
</evidence>
<dbReference type="Pfam" id="PF00916">
    <property type="entry name" value="Sulfate_transp"/>
    <property type="match status" value="1"/>
</dbReference>
<feature type="transmembrane region" description="Helical" evidence="5">
    <location>
        <begin position="256"/>
        <end position="278"/>
    </location>
</feature>
<dbReference type="RefSeq" id="WP_181557629.1">
    <property type="nucleotide sequence ID" value="NZ_JACHWI010000001.1"/>
</dbReference>
<accession>A0A327ZLP4</accession>
<feature type="transmembrane region" description="Helical" evidence="5">
    <location>
        <begin position="213"/>
        <end position="236"/>
    </location>
</feature>
<dbReference type="CDD" id="cd07042">
    <property type="entry name" value="STAS_SulP_like_sulfate_transporter"/>
    <property type="match status" value="1"/>
</dbReference>
<dbReference type="GO" id="GO:0016020">
    <property type="term" value="C:membrane"/>
    <property type="evidence" value="ECO:0007669"/>
    <property type="project" value="UniProtKB-SubCell"/>
</dbReference>
<sequence>MSRGIGEASRRFIPIVSWLPRYKKAWLARDVIAGFTIWGLLIPEMIAYASLAGLPPQAGLYTLLASLALYAVFGTSRHLVVAGTSASAVLVFSAVTALNPDDTARYAALAGGVILLAGILFILAGLLRLGFITQFLSRPVMAGFVFGLAIFVTVSQLPKIFGIEKGHGDTVEQFGHLVTSLGSTSMVTLAVGAGALVLLFGLERFAPRVPGGIVALVLGIVISSVFGLAGHGVATIGAIPTGLPSIGFPDLHAGDLWVLVPSALGMVLVMFSESLGAAQTFAEKYRYRIDPNQEMIALGTANLGSGFLGGLAAGGSLSQSAVNEGAGARSQMSPLVASVLSLVTVIALTPVFKNLPEAVLGALIIHAVSHLMKVGEMRRYYRLVPREFWIGMLTLAGVIVLDVLPGLILGVGTSLLLLVYRASKPRLSVLGADPHDPGAYVDIQRDPAGVTVPGVLVMRPDAALFYANAQSVADGVEAAAHSSGAATRVVILDLDATDEIDITSAESLDKVSAALDREHVQLALAHVHHPTLALAREAGLLTTLSDERVFPNIAAALAWASDAGSNGSKNGGRPE</sequence>
<dbReference type="PANTHER" id="PTHR11814">
    <property type="entry name" value="SULFATE TRANSPORTER"/>
    <property type="match status" value="1"/>
</dbReference>
<dbReference type="Proteomes" id="UP000249341">
    <property type="component" value="Unassembled WGS sequence"/>
</dbReference>
<dbReference type="Pfam" id="PF01740">
    <property type="entry name" value="STAS"/>
    <property type="match status" value="1"/>
</dbReference>
<protein>
    <submittedName>
        <fullName evidence="7">High affinity sulfate transporter 1</fullName>
    </submittedName>
</protein>
<dbReference type="Gene3D" id="3.30.750.24">
    <property type="entry name" value="STAS domain"/>
    <property type="match status" value="1"/>
</dbReference>
<gene>
    <name evidence="7" type="ORF">B0I29_10186</name>
</gene>
<dbReference type="PROSITE" id="PS50801">
    <property type="entry name" value="STAS"/>
    <property type="match status" value="1"/>
</dbReference>
<name>A0A327ZLP4_9ACTN</name>
<dbReference type="AlphaFoldDB" id="A0A327ZLP4"/>
<feature type="transmembrane region" description="Helical" evidence="5">
    <location>
        <begin position="104"/>
        <end position="127"/>
    </location>
</feature>
<evidence type="ECO:0000256" key="4">
    <source>
        <dbReference type="ARBA" id="ARBA00023136"/>
    </source>
</evidence>
<evidence type="ECO:0000256" key="1">
    <source>
        <dbReference type="ARBA" id="ARBA00004141"/>
    </source>
</evidence>
<keyword evidence="8" id="KW-1185">Reference proteome</keyword>
<feature type="transmembrane region" description="Helical" evidence="5">
    <location>
        <begin position="80"/>
        <end position="98"/>
    </location>
</feature>
<feature type="transmembrane region" description="Helical" evidence="5">
    <location>
        <begin position="31"/>
        <end position="51"/>
    </location>
</feature>
<evidence type="ECO:0000313" key="7">
    <source>
        <dbReference type="EMBL" id="RAK42956.1"/>
    </source>
</evidence>
<dbReference type="InterPro" id="IPR001902">
    <property type="entry name" value="SLC26A/SulP_fam"/>
</dbReference>
<keyword evidence="4 5" id="KW-0472">Membrane</keyword>
<dbReference type="SUPFAM" id="SSF52091">
    <property type="entry name" value="SpoIIaa-like"/>
    <property type="match status" value="1"/>
</dbReference>
<dbReference type="EMBL" id="QLMJ01000001">
    <property type="protein sequence ID" value="RAK42956.1"/>
    <property type="molecule type" value="Genomic_DNA"/>
</dbReference>
<keyword evidence="2 5" id="KW-0812">Transmembrane</keyword>
<evidence type="ECO:0000256" key="5">
    <source>
        <dbReference type="SAM" id="Phobius"/>
    </source>
</evidence>
<proteinExistence type="predicted"/>
<keyword evidence="3 5" id="KW-1133">Transmembrane helix</keyword>
<feature type="transmembrane region" description="Helical" evidence="5">
    <location>
        <begin position="57"/>
        <end position="73"/>
    </location>
</feature>
<feature type="transmembrane region" description="Helical" evidence="5">
    <location>
        <begin position="388"/>
        <end position="420"/>
    </location>
</feature>
<feature type="transmembrane region" description="Helical" evidence="5">
    <location>
        <begin position="177"/>
        <end position="201"/>
    </location>
</feature>
<dbReference type="GO" id="GO:0055085">
    <property type="term" value="P:transmembrane transport"/>
    <property type="evidence" value="ECO:0007669"/>
    <property type="project" value="InterPro"/>
</dbReference>
<reference evidence="7 8" key="1">
    <citation type="submission" date="2018-06" db="EMBL/GenBank/DDBJ databases">
        <title>Genomic Encyclopedia of Type Strains, Phase III (KMG-III): the genomes of soil and plant-associated and newly described type strains.</title>
        <authorList>
            <person name="Whitman W."/>
        </authorList>
    </citation>
    <scope>NUCLEOTIDE SEQUENCE [LARGE SCALE GENOMIC DNA]</scope>
    <source>
        <strain evidence="7 8">CGMCC 4.7090</strain>
    </source>
</reference>
<dbReference type="InterPro" id="IPR002645">
    <property type="entry name" value="STAS_dom"/>
</dbReference>
<dbReference type="InterPro" id="IPR011547">
    <property type="entry name" value="SLC26A/SulP_dom"/>
</dbReference>
<organism evidence="7 8">
    <name type="scientific">Actinoplanes lutulentus</name>
    <dbReference type="NCBI Taxonomy" id="1287878"/>
    <lineage>
        <taxon>Bacteria</taxon>
        <taxon>Bacillati</taxon>
        <taxon>Actinomycetota</taxon>
        <taxon>Actinomycetes</taxon>
        <taxon>Micromonosporales</taxon>
        <taxon>Micromonosporaceae</taxon>
        <taxon>Actinoplanes</taxon>
    </lineage>
</organism>
<dbReference type="NCBIfam" id="TIGR00815">
    <property type="entry name" value="sulP"/>
    <property type="match status" value="1"/>
</dbReference>
<comment type="subcellular location">
    <subcellularLocation>
        <location evidence="1">Membrane</location>
        <topology evidence="1">Multi-pass membrane protein</topology>
    </subcellularLocation>
</comment>
<feature type="transmembrane region" description="Helical" evidence="5">
    <location>
        <begin position="139"/>
        <end position="157"/>
    </location>
</feature>